<dbReference type="Proteomes" id="UP000613768">
    <property type="component" value="Unassembled WGS sequence"/>
</dbReference>
<feature type="domain" description="N-acetyltransferase" evidence="1">
    <location>
        <begin position="1"/>
        <end position="150"/>
    </location>
</feature>
<dbReference type="CDD" id="cd04301">
    <property type="entry name" value="NAT_SF"/>
    <property type="match status" value="1"/>
</dbReference>
<evidence type="ECO:0000313" key="3">
    <source>
        <dbReference type="Proteomes" id="UP000613768"/>
    </source>
</evidence>
<reference evidence="2 3" key="1">
    <citation type="submission" date="2020-09" db="EMBL/GenBank/DDBJ databases">
        <title>Pseudoxanthomonas sp. CAU 1598 isolated from sand of Yaerae Beach.</title>
        <authorList>
            <person name="Kim W."/>
        </authorList>
    </citation>
    <scope>NUCLEOTIDE SEQUENCE [LARGE SCALE GENOMIC DNA]</scope>
    <source>
        <strain evidence="2 3">CAU 1598</strain>
    </source>
</reference>
<dbReference type="GO" id="GO:0016747">
    <property type="term" value="F:acyltransferase activity, transferring groups other than amino-acyl groups"/>
    <property type="evidence" value="ECO:0007669"/>
    <property type="project" value="InterPro"/>
</dbReference>
<proteinExistence type="predicted"/>
<dbReference type="InterPro" id="IPR016181">
    <property type="entry name" value="Acyl_CoA_acyltransferase"/>
</dbReference>
<gene>
    <name evidence="2" type="ORF">IFO71_20920</name>
</gene>
<dbReference type="Gene3D" id="3.40.630.30">
    <property type="match status" value="1"/>
</dbReference>
<organism evidence="2 3">
    <name type="scientific">Pseudomarimonas arenosa</name>
    <dbReference type="NCBI Taxonomy" id="2774145"/>
    <lineage>
        <taxon>Bacteria</taxon>
        <taxon>Pseudomonadati</taxon>
        <taxon>Pseudomonadota</taxon>
        <taxon>Gammaproteobacteria</taxon>
        <taxon>Lysobacterales</taxon>
        <taxon>Lysobacteraceae</taxon>
        <taxon>Pseudomarimonas</taxon>
    </lineage>
</organism>
<dbReference type="PROSITE" id="PS51186">
    <property type="entry name" value="GNAT"/>
    <property type="match status" value="1"/>
</dbReference>
<dbReference type="AlphaFoldDB" id="A0AAW3ZR83"/>
<sequence>MREEEPGDLDAIEAVIVSAFLSAPRSSRTEHIIVRALRSSRQLAVSLIATFREEVLGHVAASPVSLSSGQSGWYGLGPVSVTPAHQGRGVGQCLIKGTLSRLRALGAQGCVVLGSAGYYSRFGFTSIPSLVLPGATPEHFQAISFACLPPTAVVSYHESFVAHG</sequence>
<protein>
    <submittedName>
        <fullName evidence="2">N-acetyltransferase</fullName>
    </submittedName>
</protein>
<dbReference type="EMBL" id="JACYTR010000098">
    <property type="protein sequence ID" value="MBD8528218.1"/>
    <property type="molecule type" value="Genomic_DNA"/>
</dbReference>
<dbReference type="SUPFAM" id="SSF55729">
    <property type="entry name" value="Acyl-CoA N-acyltransferases (Nat)"/>
    <property type="match status" value="1"/>
</dbReference>
<keyword evidence="3" id="KW-1185">Reference proteome</keyword>
<comment type="caution">
    <text evidence="2">The sequence shown here is derived from an EMBL/GenBank/DDBJ whole genome shotgun (WGS) entry which is preliminary data.</text>
</comment>
<dbReference type="InterPro" id="IPR000182">
    <property type="entry name" value="GNAT_dom"/>
</dbReference>
<dbReference type="Pfam" id="PF13508">
    <property type="entry name" value="Acetyltransf_7"/>
    <property type="match status" value="1"/>
</dbReference>
<evidence type="ECO:0000259" key="1">
    <source>
        <dbReference type="PROSITE" id="PS51186"/>
    </source>
</evidence>
<evidence type="ECO:0000313" key="2">
    <source>
        <dbReference type="EMBL" id="MBD8528218.1"/>
    </source>
</evidence>
<name>A0AAW3ZR83_9GAMM</name>
<accession>A0AAW3ZR83</accession>